<dbReference type="Pfam" id="PF03166">
    <property type="entry name" value="MH2"/>
    <property type="match status" value="1"/>
</dbReference>
<dbReference type="PANTHER" id="PTHR13703:SF25">
    <property type="entry name" value="MOTHERS AGAINST DECAPENTAPLEGIC HOMOLOG"/>
    <property type="match status" value="1"/>
</dbReference>
<feature type="domain" description="MH1" evidence="8">
    <location>
        <begin position="12"/>
        <end position="138"/>
    </location>
</feature>
<gene>
    <name evidence="10" type="primary">SMAD3</name>
    <name evidence="10" type="ORF">GZH46_01027</name>
</gene>
<dbReference type="PROSITE" id="PS51076">
    <property type="entry name" value="MH2"/>
    <property type="match status" value="1"/>
</dbReference>
<dbReference type="InterPro" id="IPR001132">
    <property type="entry name" value="SMAD_dom_Dwarfin-type"/>
</dbReference>
<keyword evidence="11" id="KW-1185">Reference proteome</keyword>
<comment type="caution">
    <text evidence="10">The sequence shown here is derived from an EMBL/GenBank/DDBJ whole genome shotgun (WGS) entry which is preliminary data.</text>
</comment>
<dbReference type="PANTHER" id="PTHR13703">
    <property type="entry name" value="SMAD"/>
    <property type="match status" value="1"/>
</dbReference>
<dbReference type="SUPFAM" id="SSF56366">
    <property type="entry name" value="SMAD MH1 domain"/>
    <property type="match status" value="1"/>
</dbReference>
<dbReference type="Proteomes" id="UP000825002">
    <property type="component" value="Unassembled WGS sequence"/>
</dbReference>
<dbReference type="Gene3D" id="2.60.200.10">
    <property type="match status" value="1"/>
</dbReference>
<evidence type="ECO:0000259" key="8">
    <source>
        <dbReference type="PROSITE" id="PS51075"/>
    </source>
</evidence>
<sequence>MHVKLLNPHMTPIVKRLIGLRKERVNIDDKWHEKAVKGLARRLKKNLDSLEDLERAIISQDPYSPCVTIPRSLDGRLQVSQRKCLPHIVYCQIWRWPDITSHQQIRGIESCSYAFNLKSKYVCVNPYHYERTSGSSIPPVIVNRRNPVDISDRLSEIYGRFNGSMDPSEVADAYSSVHSAFTSPSSNPTPLGYMSEDGITEDSPMICQDSCEQKFEPMVFVDQDIANDEGILSVPFPEQEYWCSIIYYELSVRLGDKYNASDPCLIVDGFTDPASPGRFCLGRISNVNRQPVTEHIRQHIGNGIKIYHNGTEVTLECLSSSSVFVQSALSNKRYNWDPATVCKVPPGGSLVLFNYRDFSQMLNKAVEEGYETVFSLIRKCSIRLSFVKGWGADYRRRDILSTPCWIEIQLNGPLRWLDQVLSQIGPPLVPCSSMS</sequence>
<dbReference type="InterPro" id="IPR003619">
    <property type="entry name" value="MAD_homology1_Dwarfin-type"/>
</dbReference>
<keyword evidence="5 7" id="KW-0804">Transcription</keyword>
<evidence type="ECO:0000256" key="6">
    <source>
        <dbReference type="ARBA" id="ARBA00023242"/>
    </source>
</evidence>
<dbReference type="SMART" id="SM00524">
    <property type="entry name" value="DWB"/>
    <property type="match status" value="1"/>
</dbReference>
<evidence type="ECO:0000313" key="11">
    <source>
        <dbReference type="Proteomes" id="UP000825002"/>
    </source>
</evidence>
<accession>A0ABQ7SAH8</accession>
<feature type="domain" description="MH2" evidence="9">
    <location>
        <begin position="242"/>
        <end position="435"/>
    </location>
</feature>
<keyword evidence="6 7" id="KW-0539">Nucleus</keyword>
<dbReference type="InterPro" id="IPR013019">
    <property type="entry name" value="MAD_homology_MH1"/>
</dbReference>
<keyword evidence="4 7" id="KW-0805">Transcription regulation</keyword>
<evidence type="ECO:0000256" key="5">
    <source>
        <dbReference type="ARBA" id="ARBA00023163"/>
    </source>
</evidence>
<evidence type="ECO:0000256" key="3">
    <source>
        <dbReference type="ARBA" id="ARBA00022833"/>
    </source>
</evidence>
<evidence type="ECO:0000256" key="2">
    <source>
        <dbReference type="ARBA" id="ARBA00022723"/>
    </source>
</evidence>
<evidence type="ECO:0000313" key="10">
    <source>
        <dbReference type="EMBL" id="KAG9510429.1"/>
    </source>
</evidence>
<keyword evidence="3" id="KW-0862">Zinc</keyword>
<keyword evidence="2" id="KW-0479">Metal-binding</keyword>
<proteinExistence type="inferred from homology"/>
<dbReference type="InterPro" id="IPR008984">
    <property type="entry name" value="SMAD_FHA_dom_sf"/>
</dbReference>
<protein>
    <recommendedName>
        <fullName evidence="7">Mothers against decapentaplegic homolog</fullName>
        <shortName evidence="7">MAD homolog</shortName>
        <shortName evidence="7">Mothers against DPP homolog</shortName>
    </recommendedName>
    <alternativeName>
        <fullName evidence="7">SMAD family member</fullName>
    </alternativeName>
</protein>
<dbReference type="EMBL" id="JAIFTH010000148">
    <property type="protein sequence ID" value="KAG9510429.1"/>
    <property type="molecule type" value="Genomic_DNA"/>
</dbReference>
<dbReference type="InterPro" id="IPR036578">
    <property type="entry name" value="SMAD_MH1_sf"/>
</dbReference>
<dbReference type="InterPro" id="IPR017855">
    <property type="entry name" value="SMAD-like_dom_sf"/>
</dbReference>
<evidence type="ECO:0000259" key="9">
    <source>
        <dbReference type="PROSITE" id="PS51076"/>
    </source>
</evidence>
<dbReference type="PROSITE" id="PS51075">
    <property type="entry name" value="MH1"/>
    <property type="match status" value="1"/>
</dbReference>
<comment type="similarity">
    <text evidence="1 7">Belongs to the dwarfin/SMAD family.</text>
</comment>
<dbReference type="SUPFAM" id="SSF49879">
    <property type="entry name" value="SMAD/FHA domain"/>
    <property type="match status" value="1"/>
</dbReference>
<comment type="subcellular location">
    <subcellularLocation>
        <location evidence="7">Cytoplasm</location>
    </subcellularLocation>
    <subcellularLocation>
        <location evidence="7">Nucleus</location>
    </subcellularLocation>
</comment>
<organism evidence="10 11">
    <name type="scientific">Fragariocoptes setiger</name>
    <dbReference type="NCBI Taxonomy" id="1670756"/>
    <lineage>
        <taxon>Eukaryota</taxon>
        <taxon>Metazoa</taxon>
        <taxon>Ecdysozoa</taxon>
        <taxon>Arthropoda</taxon>
        <taxon>Chelicerata</taxon>
        <taxon>Arachnida</taxon>
        <taxon>Acari</taxon>
        <taxon>Acariformes</taxon>
        <taxon>Trombidiformes</taxon>
        <taxon>Prostigmata</taxon>
        <taxon>Eupodina</taxon>
        <taxon>Eriophyoidea</taxon>
        <taxon>Phytoptidae</taxon>
        <taxon>Fragariocoptes</taxon>
    </lineage>
</organism>
<dbReference type="SMART" id="SM00523">
    <property type="entry name" value="DWA"/>
    <property type="match status" value="1"/>
</dbReference>
<evidence type="ECO:0000256" key="7">
    <source>
        <dbReference type="RuleBase" id="RU361195"/>
    </source>
</evidence>
<evidence type="ECO:0000256" key="4">
    <source>
        <dbReference type="ARBA" id="ARBA00023015"/>
    </source>
</evidence>
<reference evidence="10 11" key="1">
    <citation type="submission" date="2020-10" db="EMBL/GenBank/DDBJ databases">
        <authorList>
            <person name="Klimov P.B."/>
            <person name="Dyachkov S.M."/>
            <person name="Chetverikov P.E."/>
        </authorList>
    </citation>
    <scope>NUCLEOTIDE SEQUENCE [LARGE SCALE GENOMIC DNA]</scope>
    <source>
        <strain evidence="10">BMOC 18-1129-001#AD2665</strain>
        <tissue evidence="10">Entire mites</tissue>
    </source>
</reference>
<dbReference type="InterPro" id="IPR013790">
    <property type="entry name" value="Dwarfin"/>
</dbReference>
<dbReference type="Pfam" id="PF03165">
    <property type="entry name" value="MH1"/>
    <property type="match status" value="1"/>
</dbReference>
<name>A0ABQ7SAH8_9ACAR</name>
<dbReference type="Gene3D" id="3.90.520.10">
    <property type="entry name" value="SMAD MH1 domain"/>
    <property type="match status" value="1"/>
</dbReference>
<keyword evidence="7" id="KW-0963">Cytoplasm</keyword>
<evidence type="ECO:0000256" key="1">
    <source>
        <dbReference type="ARBA" id="ARBA00005545"/>
    </source>
</evidence>